<accession>A0A0R3WHH3</accession>
<sequence>MNNGTLRYVTAHVPEFGKIMSEKKPDTLKVVFDKLPNISEYLQAIDPEKKKGMTEEALKTVATETSNTSTPLEKSTLVPEKNKKVTKGAPTAVANEVPIVEDKELKMMQSKIPLIDCVLKWMGPKKLAALRELVPNFPKLWVDLEPPRLKTVNSRLSNATRILNKVQDV</sequence>
<name>A0A0R3WHH3_TAEAS</name>
<gene>
    <name evidence="2" type="ORF">TASK_LOCUS10317</name>
</gene>
<dbReference type="EMBL" id="UYRS01022702">
    <property type="protein sequence ID" value="VDK51755.1"/>
    <property type="molecule type" value="Genomic_DNA"/>
</dbReference>
<dbReference type="AlphaFoldDB" id="A0A0R3WHH3"/>
<feature type="region of interest" description="Disordered" evidence="1">
    <location>
        <begin position="61"/>
        <end position="89"/>
    </location>
</feature>
<proteinExistence type="predicted"/>
<keyword evidence="3" id="KW-1185">Reference proteome</keyword>
<evidence type="ECO:0000313" key="2">
    <source>
        <dbReference type="EMBL" id="VDK51755.1"/>
    </source>
</evidence>
<feature type="compositionally biased region" description="Polar residues" evidence="1">
    <location>
        <begin position="62"/>
        <end position="73"/>
    </location>
</feature>
<evidence type="ECO:0000256" key="1">
    <source>
        <dbReference type="SAM" id="MobiDB-lite"/>
    </source>
</evidence>
<reference evidence="2 3" key="2">
    <citation type="submission" date="2018-11" db="EMBL/GenBank/DDBJ databases">
        <authorList>
            <consortium name="Pathogen Informatics"/>
        </authorList>
    </citation>
    <scope>NUCLEOTIDE SEQUENCE [LARGE SCALE GENOMIC DNA]</scope>
</reference>
<protein>
    <submittedName>
        <fullName evidence="4">FH2 domain-containing protein</fullName>
    </submittedName>
</protein>
<evidence type="ECO:0000313" key="3">
    <source>
        <dbReference type="Proteomes" id="UP000282613"/>
    </source>
</evidence>
<evidence type="ECO:0000313" key="4">
    <source>
        <dbReference type="WBParaSite" id="TASK_0001031601-mRNA-1"/>
    </source>
</evidence>
<dbReference type="Proteomes" id="UP000282613">
    <property type="component" value="Unassembled WGS sequence"/>
</dbReference>
<reference evidence="4" key="1">
    <citation type="submission" date="2017-02" db="UniProtKB">
        <authorList>
            <consortium name="WormBaseParasite"/>
        </authorList>
    </citation>
    <scope>IDENTIFICATION</scope>
</reference>
<dbReference type="STRING" id="60517.A0A0R3WHH3"/>
<dbReference type="WBParaSite" id="TASK_0001031601-mRNA-1">
    <property type="protein sequence ID" value="TASK_0001031601-mRNA-1"/>
    <property type="gene ID" value="TASK_0001031601"/>
</dbReference>
<organism evidence="4">
    <name type="scientific">Taenia asiatica</name>
    <name type="common">Asian tapeworm</name>
    <dbReference type="NCBI Taxonomy" id="60517"/>
    <lineage>
        <taxon>Eukaryota</taxon>
        <taxon>Metazoa</taxon>
        <taxon>Spiralia</taxon>
        <taxon>Lophotrochozoa</taxon>
        <taxon>Platyhelminthes</taxon>
        <taxon>Cestoda</taxon>
        <taxon>Eucestoda</taxon>
        <taxon>Cyclophyllidea</taxon>
        <taxon>Taeniidae</taxon>
        <taxon>Taenia</taxon>
    </lineage>
</organism>